<reference evidence="3 5" key="1">
    <citation type="journal article" date="2006" name="Proc. Natl. Acad. Sci. U.S.A.">
        <title>Genome analysis of the smallest free-living eukaryote Ostreococcus tauri unveils many unique features.</title>
        <authorList>
            <person name="Derelle E."/>
            <person name="Ferraz C."/>
            <person name="Rombauts S."/>
            <person name="Rouze P."/>
            <person name="Worden A.Z."/>
            <person name="Robbens S."/>
            <person name="Partensky F."/>
            <person name="Degroeve S."/>
            <person name="Echeynie S."/>
            <person name="Cooke R."/>
            <person name="Saeys Y."/>
            <person name="Wuyts J."/>
            <person name="Jabbari K."/>
            <person name="Bowler C."/>
            <person name="Panaud O."/>
            <person name="Piegu B."/>
            <person name="Ball S.G."/>
            <person name="Ral J.-P."/>
            <person name="Bouget F.-Y."/>
            <person name="Piganeau G."/>
            <person name="De Baets B."/>
            <person name="Picard A."/>
            <person name="Delseny M."/>
            <person name="Demaille J."/>
            <person name="Van de Peer Y."/>
            <person name="Moreau H."/>
        </authorList>
    </citation>
    <scope>NUCLEOTIDE SEQUENCE [LARGE SCALE GENOMIC DNA]</scope>
    <source>
        <strain evidence="3 5">OTTH0595</strain>
    </source>
</reference>
<evidence type="ECO:0000313" key="3">
    <source>
        <dbReference type="EMBL" id="CEF98460.1"/>
    </source>
</evidence>
<keyword evidence="5" id="KW-1185">Reference proteome</keyword>
<dbReference type="InParanoid" id="A0A090M2J0"/>
<name>A0A090M2J0_OSTTA</name>
<dbReference type="EMBL" id="KZ155774">
    <property type="protein sequence ID" value="OUS48331.1"/>
    <property type="molecule type" value="Genomic_DNA"/>
</dbReference>
<keyword evidence="1" id="KW-0175">Coiled coil</keyword>
<evidence type="ECO:0000256" key="1">
    <source>
        <dbReference type="SAM" id="Coils"/>
    </source>
</evidence>
<sequence length="922" mass="104950">MPNMRTPDPPPNGPVSPFVDASPEFERRNESQDYFEDDDIRDAIVGNSPARDVFRSPVKRWSDVPSPSRSDVEIERMRSEVSANRAYVAELERRVQSAERERDDAREAASARERAMNERAKKTQEQNVKREREFAARELDLEAREREVARAEAERASAKRRETAVSDREERLRMDMDELDARDERLTEGILELEREGEALRREAAALERRRADIANELTDREVDVIKREESVAVREREMRVVEGHLNTLKERAVDEEARLTRAIERADAAESREADVARRIRELDGDEQRARVSIREAQSDLARCVDAKTHTLRETESLKRDVDAARNAVETLEAEKARLFRIIADMRTELDDRERQTVDAAEFAANECESIAAAWDEVEITRQALERQEKMIEETAARLEHNVQAYERDSTAFREREELYERKVRDLVEQEDFLRKIARENEDRSRDLAARDTALAERLRRLESGEAEITEWRPKIAAYMAKETFIRENIEAIETAQTQLADLSARERDIEAKEAQLEAREEAVAQQLSAVAEAEVILSEEKAKLELKMLEVAPKMTAVELEREVTTLRAELERTKAAANAAMANADMERRRREEMAGSSGEDAHASETKRSREAIENETAELRRANELLDLRESELMSRENALADEFDRLEREMVRFEDLRRCVDDRARQMQFSGGMSSVDEDVDDFMTSERAAVMEIRAEAEQLRRTAREHLEAAMEASRAAHTINDACAASEKEGMAIVRRVSNIVASALSVARAKGDELRKAASQGVDRKMDMLDAQLEYVAKAKADLDRRDASLRASSFEANSRRRAETVENAQELSSRARASQLRKDVDVASAKLRESLAQGVSALERAAGVCAPGAHLALRASLDSLRARSDHLSRPPVEDDAAALSSTLDALEREIRRASTWFEELRVAVRAR</sequence>
<organism evidence="3 5">
    <name type="scientific">Ostreococcus tauri</name>
    <name type="common">Marine green alga</name>
    <dbReference type="NCBI Taxonomy" id="70448"/>
    <lineage>
        <taxon>Eukaryota</taxon>
        <taxon>Viridiplantae</taxon>
        <taxon>Chlorophyta</taxon>
        <taxon>Mamiellophyceae</taxon>
        <taxon>Mamiellales</taxon>
        <taxon>Bathycoccaceae</taxon>
        <taxon>Ostreococcus</taxon>
    </lineage>
</organism>
<reference evidence="4" key="3">
    <citation type="submission" date="2017-04" db="EMBL/GenBank/DDBJ databases">
        <title>Population genomics of picophytoplankton unveils novel chromosome hypervariability.</title>
        <authorList>
            <consortium name="DOE Joint Genome Institute"/>
            <person name="Blanc-Mathieu R."/>
            <person name="Krasovec M."/>
            <person name="Hebrard M."/>
            <person name="Yau S."/>
            <person name="Desgranges E."/>
            <person name="Martin J."/>
            <person name="Schackwitz W."/>
            <person name="Kuo A."/>
            <person name="Salin G."/>
            <person name="Donnadieu C."/>
            <person name="Desdevises Y."/>
            <person name="Sanchez-Ferandin S."/>
            <person name="Moreau H."/>
            <person name="Rivals E."/>
            <person name="Grigoriev I.V."/>
            <person name="Grimsley N."/>
            <person name="Eyre-Walker A."/>
            <person name="Piganeau G."/>
        </authorList>
    </citation>
    <scope>NUCLEOTIDE SEQUENCE [LARGE SCALE GENOMIC DNA]</scope>
    <source>
        <strain evidence="4">RCC 1115</strain>
    </source>
</reference>
<dbReference type="Proteomes" id="UP000009170">
    <property type="component" value="Unassembled WGS sequence"/>
</dbReference>
<evidence type="ECO:0000313" key="5">
    <source>
        <dbReference type="Proteomes" id="UP000009170"/>
    </source>
</evidence>
<feature type="region of interest" description="Disordered" evidence="2">
    <location>
        <begin position="93"/>
        <end position="132"/>
    </location>
</feature>
<evidence type="ECO:0000256" key="2">
    <source>
        <dbReference type="SAM" id="MobiDB-lite"/>
    </source>
</evidence>
<dbReference type="Proteomes" id="UP000195557">
    <property type="component" value="Unassembled WGS sequence"/>
</dbReference>
<reference evidence="3" key="2">
    <citation type="journal article" date="2014" name="BMC Genomics">
        <title>An improved genome of the model marine alga Ostreococcus tauri unfolds by assessing Illumina de novo assemblies.</title>
        <authorList>
            <person name="Blanc-Mathieu R."/>
            <person name="Verhelst B."/>
            <person name="Derelle E."/>
            <person name="Rombauts S."/>
            <person name="Bouget F.Y."/>
            <person name="Carre I."/>
            <person name="Chateau A."/>
            <person name="Eyre-Walker A."/>
            <person name="Grimsley N."/>
            <person name="Moreau H."/>
            <person name="Piegu B."/>
            <person name="Rivals E."/>
            <person name="Schackwitz W."/>
            <person name="Van de Peer Y."/>
            <person name="Piganeau G."/>
        </authorList>
    </citation>
    <scope>NUCLEOTIDE SEQUENCE</scope>
    <source>
        <strain evidence="3">RCC4221</strain>
    </source>
</reference>
<evidence type="ECO:0000313" key="4">
    <source>
        <dbReference type="EMBL" id="OUS48331.1"/>
    </source>
</evidence>
<feature type="coiled-coil region" evidence="1">
    <location>
        <begin position="246"/>
        <end position="273"/>
    </location>
</feature>
<gene>
    <name evidence="4" type="ORF">BE221DRAFT_189594</name>
    <name evidence="3" type="ORF">OT_ostta06g03540</name>
</gene>
<feature type="coiled-coil region" evidence="1">
    <location>
        <begin position="690"/>
        <end position="724"/>
    </location>
</feature>
<dbReference type="EMBL" id="CAID01000006">
    <property type="protein sequence ID" value="CEF98460.1"/>
    <property type="molecule type" value="Genomic_DNA"/>
</dbReference>
<feature type="compositionally biased region" description="Basic and acidic residues" evidence="2">
    <location>
        <begin position="70"/>
        <end position="79"/>
    </location>
</feature>
<proteinExistence type="predicted"/>
<feature type="region of interest" description="Disordered" evidence="2">
    <location>
        <begin position="1"/>
        <end position="41"/>
    </location>
</feature>
<accession>A0A454Y1P7</accession>
<feature type="coiled-coil region" evidence="1">
    <location>
        <begin position="379"/>
        <end position="417"/>
    </location>
</feature>
<feature type="region of interest" description="Disordered" evidence="2">
    <location>
        <begin position="58"/>
        <end position="80"/>
    </location>
</feature>
<protein>
    <submittedName>
        <fullName evidence="3">Unnamed product</fullName>
    </submittedName>
</protein>
<dbReference type="STRING" id="70448.A0A090M2J0"/>
<dbReference type="OrthoDB" id="10655383at2759"/>
<feature type="coiled-coil region" evidence="1">
    <location>
        <begin position="487"/>
        <end position="524"/>
    </location>
</feature>
<accession>A0A090M2J0</accession>
<dbReference type="AlphaFoldDB" id="A0A090M2J0"/>
<feature type="region of interest" description="Disordered" evidence="2">
    <location>
        <begin position="580"/>
        <end position="620"/>
    </location>
</feature>
<feature type="coiled-coil region" evidence="1">
    <location>
        <begin position="316"/>
        <end position="350"/>
    </location>
</feature>
<accession>A0A1Y5IFR4</accession>
<feature type="compositionally biased region" description="Basic and acidic residues" evidence="2">
    <location>
        <begin position="588"/>
        <end position="620"/>
    </location>
</feature>